<evidence type="ECO:0000313" key="1">
    <source>
        <dbReference type="EMBL" id="KAH7909701.1"/>
    </source>
</evidence>
<name>A0ACB8A933_9AGAM</name>
<reference evidence="1" key="1">
    <citation type="journal article" date="2021" name="New Phytol.">
        <title>Evolutionary innovations through gain and loss of genes in the ectomycorrhizal Boletales.</title>
        <authorList>
            <person name="Wu G."/>
            <person name="Miyauchi S."/>
            <person name="Morin E."/>
            <person name="Kuo A."/>
            <person name="Drula E."/>
            <person name="Varga T."/>
            <person name="Kohler A."/>
            <person name="Feng B."/>
            <person name="Cao Y."/>
            <person name="Lipzen A."/>
            <person name="Daum C."/>
            <person name="Hundley H."/>
            <person name="Pangilinan J."/>
            <person name="Johnson J."/>
            <person name="Barry K."/>
            <person name="LaButti K."/>
            <person name="Ng V."/>
            <person name="Ahrendt S."/>
            <person name="Min B."/>
            <person name="Choi I.G."/>
            <person name="Park H."/>
            <person name="Plett J.M."/>
            <person name="Magnuson J."/>
            <person name="Spatafora J.W."/>
            <person name="Nagy L.G."/>
            <person name="Henrissat B."/>
            <person name="Grigoriev I.V."/>
            <person name="Yang Z.L."/>
            <person name="Xu J."/>
            <person name="Martin F.M."/>
        </authorList>
    </citation>
    <scope>NUCLEOTIDE SEQUENCE</scope>
    <source>
        <strain evidence="1">ATCC 28755</strain>
    </source>
</reference>
<dbReference type="Proteomes" id="UP000790377">
    <property type="component" value="Unassembled WGS sequence"/>
</dbReference>
<organism evidence="1 2">
    <name type="scientific">Hygrophoropsis aurantiaca</name>
    <dbReference type="NCBI Taxonomy" id="72124"/>
    <lineage>
        <taxon>Eukaryota</taxon>
        <taxon>Fungi</taxon>
        <taxon>Dikarya</taxon>
        <taxon>Basidiomycota</taxon>
        <taxon>Agaricomycotina</taxon>
        <taxon>Agaricomycetes</taxon>
        <taxon>Agaricomycetidae</taxon>
        <taxon>Boletales</taxon>
        <taxon>Coniophorineae</taxon>
        <taxon>Hygrophoropsidaceae</taxon>
        <taxon>Hygrophoropsis</taxon>
    </lineage>
</organism>
<protein>
    <submittedName>
        <fullName evidence="1">Uncharacterized protein</fullName>
    </submittedName>
</protein>
<gene>
    <name evidence="1" type="ORF">BJ138DRAFT_1173578</name>
</gene>
<dbReference type="EMBL" id="MU267746">
    <property type="protein sequence ID" value="KAH7909701.1"/>
    <property type="molecule type" value="Genomic_DNA"/>
</dbReference>
<sequence>MTTPPLLGDANGIYRVHIVGNCGTGKSTLGAHLARILGVPFISLDALFLGPNWIACPPSDFCAKVRAALEQEGCERRWVVDGKYTRFLNGIVTRRRTDVIWLDPPLALYFPRIVWRTLSRLLGLRPSCAPGCEESVAEVIFSTRSILWWCLSRHWSVRKMEIIGGWGGELQSWIKDVEEMMK</sequence>
<comment type="caution">
    <text evidence="1">The sequence shown here is derived from an EMBL/GenBank/DDBJ whole genome shotgun (WGS) entry which is preliminary data.</text>
</comment>
<keyword evidence="2" id="KW-1185">Reference proteome</keyword>
<evidence type="ECO:0000313" key="2">
    <source>
        <dbReference type="Proteomes" id="UP000790377"/>
    </source>
</evidence>
<accession>A0ACB8A933</accession>
<proteinExistence type="predicted"/>